<protein>
    <submittedName>
        <fullName evidence="1">Uncharacterized protein</fullName>
    </submittedName>
</protein>
<accession>A0A4U9V7G6</accession>
<reference evidence="1 2" key="1">
    <citation type="submission" date="2019-05" db="EMBL/GenBank/DDBJ databases">
        <authorList>
            <consortium name="Pathogen Informatics"/>
        </authorList>
    </citation>
    <scope>NUCLEOTIDE SEQUENCE [LARGE SCALE GENOMIC DNA]</scope>
    <source>
        <strain evidence="1 2">NCTC11429</strain>
    </source>
</reference>
<dbReference type="KEGG" id="stha:NCTC11429_02559"/>
<proteinExistence type="predicted"/>
<organism evidence="1 2">
    <name type="scientific">Sphingobacterium thalpophilum</name>
    <dbReference type="NCBI Taxonomy" id="259"/>
    <lineage>
        <taxon>Bacteria</taxon>
        <taxon>Pseudomonadati</taxon>
        <taxon>Bacteroidota</taxon>
        <taxon>Sphingobacteriia</taxon>
        <taxon>Sphingobacteriales</taxon>
        <taxon>Sphingobacteriaceae</taxon>
        <taxon>Sphingobacterium</taxon>
    </lineage>
</organism>
<evidence type="ECO:0000313" key="1">
    <source>
        <dbReference type="EMBL" id="VTR41657.1"/>
    </source>
</evidence>
<evidence type="ECO:0000313" key="2">
    <source>
        <dbReference type="Proteomes" id="UP000308196"/>
    </source>
</evidence>
<gene>
    <name evidence="1" type="ORF">NCTC11429_02559</name>
</gene>
<dbReference type="EMBL" id="LR590484">
    <property type="protein sequence ID" value="VTR41657.1"/>
    <property type="molecule type" value="Genomic_DNA"/>
</dbReference>
<sequence length="29" mass="3487">MYEIILNENPYLICYFFGGFSVGDRFFKC</sequence>
<name>A0A4U9V7G6_9SPHI</name>
<dbReference type="AlphaFoldDB" id="A0A4U9V7G6"/>
<dbReference type="Proteomes" id="UP000308196">
    <property type="component" value="Chromosome"/>
</dbReference>